<proteinExistence type="predicted"/>
<dbReference type="InterPro" id="IPR004148">
    <property type="entry name" value="BAR_dom"/>
</dbReference>
<comment type="caution">
    <text evidence="8">The sequence shown here is derived from an EMBL/GenBank/DDBJ whole genome shotgun (WGS) entry which is preliminary data.</text>
</comment>
<dbReference type="Pfam" id="PF00169">
    <property type="entry name" value="PH"/>
    <property type="match status" value="1"/>
</dbReference>
<keyword evidence="3" id="KW-1133">Transmembrane helix</keyword>
<reference evidence="8 9" key="2">
    <citation type="journal article" date="2014" name="J. Gen. Appl. Microbiol.">
        <title>The early diverging ascomycetous budding yeast Saitoella complicata has three histone deacetylases belonging to the Clr6, Hos2, and Rpd3 lineages.</title>
        <authorList>
            <person name="Nishida H."/>
            <person name="Matsumoto T."/>
            <person name="Kondo S."/>
            <person name="Hamamoto M."/>
            <person name="Yoshikawa H."/>
        </authorList>
    </citation>
    <scope>NUCLEOTIDE SEQUENCE [LARGE SCALE GENOMIC DNA]</scope>
    <source>
        <strain evidence="8 9">NRRL Y-17804</strain>
    </source>
</reference>
<evidence type="ECO:0000313" key="8">
    <source>
        <dbReference type="EMBL" id="GAO48368.1"/>
    </source>
</evidence>
<dbReference type="OMA" id="TKVEWLW"/>
<dbReference type="InterPro" id="IPR001849">
    <property type="entry name" value="PH_domain"/>
</dbReference>
<dbReference type="Pfam" id="PF16016">
    <property type="entry name" value="VASt"/>
    <property type="match status" value="1"/>
</dbReference>
<name>A0A0E9NEY7_SAICN</name>
<dbReference type="GO" id="GO:0016020">
    <property type="term" value="C:membrane"/>
    <property type="evidence" value="ECO:0007669"/>
    <property type="project" value="UniProtKB-SubCell"/>
</dbReference>
<dbReference type="CDD" id="cd13280">
    <property type="entry name" value="PH_SIP3"/>
    <property type="match status" value="1"/>
</dbReference>
<dbReference type="SUPFAM" id="SSF50729">
    <property type="entry name" value="PH domain-like"/>
    <property type="match status" value="1"/>
</dbReference>
<dbReference type="EMBL" id="BACD03000014">
    <property type="protein sequence ID" value="GAO48368.1"/>
    <property type="molecule type" value="Genomic_DNA"/>
</dbReference>
<dbReference type="Pfam" id="PF16746">
    <property type="entry name" value="BAR_3"/>
    <property type="match status" value="1"/>
</dbReference>
<dbReference type="GO" id="GO:0005737">
    <property type="term" value="C:cytoplasm"/>
    <property type="evidence" value="ECO:0007669"/>
    <property type="project" value="InterPro"/>
</dbReference>
<dbReference type="PROSITE" id="PS50003">
    <property type="entry name" value="PH_DOMAIN"/>
    <property type="match status" value="1"/>
</dbReference>
<feature type="compositionally biased region" description="Polar residues" evidence="5">
    <location>
        <begin position="713"/>
        <end position="723"/>
    </location>
</feature>
<dbReference type="Proteomes" id="UP000033140">
    <property type="component" value="Unassembled WGS sequence"/>
</dbReference>
<organism evidence="8 9">
    <name type="scientific">Saitoella complicata (strain BCRC 22490 / CBS 7301 / JCM 7358 / NBRC 10748 / NRRL Y-17804)</name>
    <dbReference type="NCBI Taxonomy" id="698492"/>
    <lineage>
        <taxon>Eukaryota</taxon>
        <taxon>Fungi</taxon>
        <taxon>Dikarya</taxon>
        <taxon>Ascomycota</taxon>
        <taxon>Taphrinomycotina</taxon>
        <taxon>Taphrinomycotina incertae sedis</taxon>
        <taxon>Saitoella</taxon>
    </lineage>
</organism>
<sequence length="1428" mass="157457">MATLPAGAIAQPAVPAPAPVPVAIQPIPPPAKQAHSLIPVQLREAALDSPSFRASIRHLEDQVDAVEKWMEGFVKATKEFTHHLQYAEGISERFYQAAVPTFNSEAIVDPDYTLLMLNDFSSSLRLYWSQIFKSAHAAEKEFCEPISAFIRSDLKEFKEARRQYHAAFTNYENMCTRYASQSKTKEPSALREDAWQLFESRKVYLHASLSYAVKISTLRSAIDRILITTYTHGFTTYNTAVKDLYDQHRRKADEIYRIHAWSEEMSKATKNIEEFLLKARNELEEEALRLASPPRELMEYSVSTVASVGQLPATSLGMGAHAGSIAFSPSGKPSKQGYLHVRTTTGKPARYIWVRRWFFLKEGQFGWLIQGARVAGVEESDKIGVLLCNVKPVATEDRRFCFDVQTRNQSLLCQAETEGDLADWLRVFDLAKAAALKEGDGTLSHMHAREITAPVFAEFKPATDAEGGVPGSASMQNLAVADPLAAGRGSIDTGAVAGGSGVVEASPSKGQRIAAKIGLRGHSASVSAGSGSASGAAAGAGAGVVGLVASTLSAITGVTNPTPETAEEALKFEGSTLAPSTVALPPIPTQLSKSAIYAHAATGDPQNGNAPNGMMANFWGSMNWGLIPTNRIGQDASHDQRGVGKLLSGPMSAADATFEASVDTGTGAGAAGVSRRASMRSTMSGATEVTPEKSWNPIKRVGEKLVGRHRRSSSVNSEYSGTESAPVVPQPPSYPPGYPAELKVQDAQFRALFPAAPKNERVLFVFRATWKPTAKQQYSGRVFVTVSAFYVYSHYMGLVMVSSTPFREVSSIQAFSGKHCDYIVLETQDSNRLEVKVYVDSAHATQRRIGLLLKNYYSEEPLDTNGIFEELMKMTSTETDHLANHRRQGERGLVPSTDDSLDGDELDEVGVEKIRKAQGRVLRTKGEEVEVAQRGIDGRVKEVARYKLPQEPVICGCRDHLDRKEFEHIFPIPAKALFHVIFGGKSGIWQRLYKDRGVHKFEQHPWRQIPGGLSRREFKYDITYKDANSMAKVQPIVEHQTIEKEDERLCYVVEDVKRPFDLPKHDRFTTVTKFCITHEGKGKCRLVIWTGVRWEGASTAMQGTLRRSAQVGLKEMSKGIVELVMGQVKLLGPSASASKAVKIFGEVDNTHQDPAFFGTDVTGDALLASDIDPSAPRLPVAYRRTNLGLLKEDVVSGAETAVGLLATVLKKVWEFATTNNIFTAFLLVSLVANMILSSRSTVSYWNEKRAYHLMQAVGVKPDGIMSKAVYLQDLNDLVFNSTELRSSNAGLCYAEFQVQQSHNDINGPVELDTIIDYTLPSTRAAANRLRSSRQRIGALRHDMLVSLRTINHVERTLIESEWNNFLVEETWKCKRAEKLMKDAVLARNMGKRAMTDEEMEAWLDLEKYCIDCRAEYEEGHTTEFLSLD</sequence>
<evidence type="ECO:0000259" key="7">
    <source>
        <dbReference type="PROSITE" id="PS51778"/>
    </source>
</evidence>
<evidence type="ECO:0000256" key="1">
    <source>
        <dbReference type="ARBA" id="ARBA00004370"/>
    </source>
</evidence>
<reference evidence="8 9" key="1">
    <citation type="journal article" date="2011" name="J. Gen. Appl. Microbiol.">
        <title>Draft genome sequencing of the enigmatic yeast Saitoella complicata.</title>
        <authorList>
            <person name="Nishida H."/>
            <person name="Hamamoto M."/>
            <person name="Sugiyama J."/>
        </authorList>
    </citation>
    <scope>NUCLEOTIDE SEQUENCE [LARGE SCALE GENOMIC DNA]</scope>
    <source>
        <strain evidence="8 9">NRRL Y-17804</strain>
    </source>
</reference>
<dbReference type="InterPro" id="IPR031968">
    <property type="entry name" value="VASt"/>
</dbReference>
<feature type="domain" description="PH" evidence="6">
    <location>
        <begin position="332"/>
        <end position="433"/>
    </location>
</feature>
<evidence type="ECO:0000259" key="6">
    <source>
        <dbReference type="PROSITE" id="PS50003"/>
    </source>
</evidence>
<dbReference type="InterPro" id="IPR011993">
    <property type="entry name" value="PH-like_dom_sf"/>
</dbReference>
<dbReference type="Gene3D" id="2.30.29.30">
    <property type="entry name" value="Pleckstrin-homology domain (PH domain)/Phosphotyrosine-binding domain (PTB)"/>
    <property type="match status" value="1"/>
</dbReference>
<dbReference type="InterPro" id="IPR027267">
    <property type="entry name" value="AH/BAR_dom_sf"/>
</dbReference>
<dbReference type="PANTHER" id="PTHR14248">
    <property type="entry name" value="CYCLIN Y, ISOFORM A"/>
    <property type="match status" value="1"/>
</dbReference>
<evidence type="ECO:0000256" key="4">
    <source>
        <dbReference type="ARBA" id="ARBA00023136"/>
    </source>
</evidence>
<feature type="region of interest" description="Disordered" evidence="5">
    <location>
        <begin position="666"/>
        <end position="692"/>
    </location>
</feature>
<feature type="compositionally biased region" description="Low complexity" evidence="5">
    <location>
        <begin position="666"/>
        <end position="676"/>
    </location>
</feature>
<feature type="domain" description="VASt" evidence="7">
    <location>
        <begin position="961"/>
        <end position="1132"/>
    </location>
</feature>
<evidence type="ECO:0000256" key="3">
    <source>
        <dbReference type="ARBA" id="ARBA00022989"/>
    </source>
</evidence>
<accession>A0A0E9NEY7</accession>
<reference evidence="8 9" key="3">
    <citation type="journal article" date="2015" name="Genome Announc.">
        <title>Draft Genome Sequence of the Archiascomycetous Yeast Saitoella complicata.</title>
        <authorList>
            <person name="Yamauchi K."/>
            <person name="Kondo S."/>
            <person name="Hamamoto M."/>
            <person name="Takahashi Y."/>
            <person name="Ogura Y."/>
            <person name="Hayashi T."/>
            <person name="Nishida H."/>
        </authorList>
    </citation>
    <scope>NUCLEOTIDE SEQUENCE [LARGE SCALE GENOMIC DNA]</scope>
    <source>
        <strain evidence="8 9">NRRL Y-17804</strain>
    </source>
</reference>
<dbReference type="SUPFAM" id="SSF103657">
    <property type="entry name" value="BAR/IMD domain-like"/>
    <property type="match status" value="1"/>
</dbReference>
<comment type="subcellular location">
    <subcellularLocation>
        <location evidence="1">Membrane</location>
    </subcellularLocation>
</comment>
<keyword evidence="9" id="KW-1185">Reference proteome</keyword>
<keyword evidence="2" id="KW-0812">Transmembrane</keyword>
<gene>
    <name evidence="8" type="ORF">G7K_2541-t1</name>
</gene>
<dbReference type="SMART" id="SM00233">
    <property type="entry name" value="PH"/>
    <property type="match status" value="1"/>
</dbReference>
<dbReference type="STRING" id="698492.A0A0E9NEY7"/>
<evidence type="ECO:0000256" key="5">
    <source>
        <dbReference type="SAM" id="MobiDB-lite"/>
    </source>
</evidence>
<protein>
    <submittedName>
        <fullName evidence="8">Uncharacterized protein</fullName>
    </submittedName>
</protein>
<keyword evidence="4" id="KW-0472">Membrane</keyword>
<evidence type="ECO:0000256" key="2">
    <source>
        <dbReference type="ARBA" id="ARBA00022692"/>
    </source>
</evidence>
<dbReference type="InterPro" id="IPR042067">
    <property type="entry name" value="Sip3_PH"/>
</dbReference>
<dbReference type="PROSITE" id="PS51778">
    <property type="entry name" value="VAST"/>
    <property type="match status" value="1"/>
</dbReference>
<feature type="region of interest" description="Disordered" evidence="5">
    <location>
        <begin position="707"/>
        <end position="731"/>
    </location>
</feature>
<dbReference type="Gene3D" id="1.20.1270.60">
    <property type="entry name" value="Arfaptin homology (AH) domain/BAR domain"/>
    <property type="match status" value="1"/>
</dbReference>
<evidence type="ECO:0000313" key="9">
    <source>
        <dbReference type="Proteomes" id="UP000033140"/>
    </source>
</evidence>